<comment type="caution">
    <text evidence="1">The sequence shown here is derived from an EMBL/GenBank/DDBJ whole genome shotgun (WGS) entry which is preliminary data.</text>
</comment>
<dbReference type="EMBL" id="JBJQOH010000002">
    <property type="protein sequence ID" value="KAL3696592.1"/>
    <property type="molecule type" value="Genomic_DNA"/>
</dbReference>
<name>A0ABD3I1G0_9MARC</name>
<protein>
    <submittedName>
        <fullName evidence="1">Uncharacterized protein</fullName>
    </submittedName>
</protein>
<proteinExistence type="predicted"/>
<evidence type="ECO:0000313" key="1">
    <source>
        <dbReference type="EMBL" id="KAL3696592.1"/>
    </source>
</evidence>
<keyword evidence="2" id="KW-1185">Reference proteome</keyword>
<reference evidence="1 2" key="1">
    <citation type="submission" date="2024-09" db="EMBL/GenBank/DDBJ databases">
        <title>Chromosome-scale assembly of Riccia sorocarpa.</title>
        <authorList>
            <person name="Paukszto L."/>
        </authorList>
    </citation>
    <scope>NUCLEOTIDE SEQUENCE [LARGE SCALE GENOMIC DNA]</scope>
    <source>
        <strain evidence="1">LP-2024</strain>
        <tissue evidence="1">Aerial parts of the thallus</tissue>
    </source>
</reference>
<organism evidence="1 2">
    <name type="scientific">Riccia sorocarpa</name>
    <dbReference type="NCBI Taxonomy" id="122646"/>
    <lineage>
        <taxon>Eukaryota</taxon>
        <taxon>Viridiplantae</taxon>
        <taxon>Streptophyta</taxon>
        <taxon>Embryophyta</taxon>
        <taxon>Marchantiophyta</taxon>
        <taxon>Marchantiopsida</taxon>
        <taxon>Marchantiidae</taxon>
        <taxon>Marchantiales</taxon>
        <taxon>Ricciaceae</taxon>
        <taxon>Riccia</taxon>
    </lineage>
</organism>
<dbReference type="AlphaFoldDB" id="A0ABD3I1G0"/>
<accession>A0ABD3I1G0</accession>
<evidence type="ECO:0000313" key="2">
    <source>
        <dbReference type="Proteomes" id="UP001633002"/>
    </source>
</evidence>
<gene>
    <name evidence="1" type="ORF">R1sor_010668</name>
</gene>
<sequence length="164" mass="18917">MLNTQLQAWTIKGLKITEGDSLLHQLFSDDTRLFLQMHQHVFNQTRTTFSEFEIASGAKLNLDKTLLLPLRPMQISQWLLQTPYFLWGYDSAGKKKRPLIAWSTFAKRKANGALGWPLMEDLASAFLLKNLMKIMTNTDDEWVRLATAIIQHTLQNSNKPNEVR</sequence>
<dbReference type="Proteomes" id="UP001633002">
    <property type="component" value="Unassembled WGS sequence"/>
</dbReference>